<feature type="region of interest" description="Disordered" evidence="16">
    <location>
        <begin position="755"/>
        <end position="792"/>
    </location>
</feature>
<dbReference type="SMART" id="SM00249">
    <property type="entry name" value="PHD"/>
    <property type="match status" value="1"/>
</dbReference>
<evidence type="ECO:0000313" key="19">
    <source>
        <dbReference type="Proteomes" id="UP000249363"/>
    </source>
</evidence>
<feature type="domain" description="PHD-type" evidence="17">
    <location>
        <begin position="128"/>
        <end position="177"/>
    </location>
</feature>
<dbReference type="InterPro" id="IPR011671">
    <property type="entry name" value="tRNA_uracil_MeTrfase"/>
</dbReference>
<feature type="region of interest" description="Disordered" evidence="16">
    <location>
        <begin position="484"/>
        <end position="515"/>
    </location>
</feature>
<dbReference type="InterPro" id="IPR013083">
    <property type="entry name" value="Znf_RING/FYVE/PHD"/>
</dbReference>
<dbReference type="InterPro" id="IPR001965">
    <property type="entry name" value="Znf_PHD"/>
</dbReference>
<gene>
    <name evidence="18" type="ORF">BHQ10_002897</name>
</gene>
<keyword evidence="10" id="KW-0479">Metal-binding</keyword>
<evidence type="ECO:0000256" key="6">
    <source>
        <dbReference type="ARBA" id="ARBA00022603"/>
    </source>
</evidence>
<keyword evidence="12" id="KW-0862">Zinc</keyword>
<dbReference type="PROSITE" id="PS50016">
    <property type="entry name" value="ZF_PHD_2"/>
    <property type="match status" value="1"/>
</dbReference>
<keyword evidence="9" id="KW-0819">tRNA processing</keyword>
<protein>
    <recommendedName>
        <fullName evidence="4">tRNA (uracil-O(2)-)-methyltransferase</fullName>
        <ecNumber evidence="3">2.1.1.211</ecNumber>
    </recommendedName>
</protein>
<dbReference type="InterPro" id="IPR011011">
    <property type="entry name" value="Znf_FYVE_PHD"/>
</dbReference>
<feature type="region of interest" description="Disordered" evidence="16">
    <location>
        <begin position="243"/>
        <end position="306"/>
    </location>
</feature>
<dbReference type="CDD" id="cd15489">
    <property type="entry name" value="PHD_SF"/>
    <property type="match status" value="1"/>
</dbReference>
<dbReference type="Proteomes" id="UP000249363">
    <property type="component" value="Unassembled WGS sequence"/>
</dbReference>
<evidence type="ECO:0000256" key="15">
    <source>
        <dbReference type="SAM" id="Coils"/>
    </source>
</evidence>
<dbReference type="RefSeq" id="XP_040731401.1">
    <property type="nucleotide sequence ID" value="XM_040875092.1"/>
</dbReference>
<evidence type="ECO:0000313" key="18">
    <source>
        <dbReference type="EMBL" id="RAO66885.1"/>
    </source>
</evidence>
<evidence type="ECO:0000256" key="4">
    <source>
        <dbReference type="ARBA" id="ARBA00017788"/>
    </source>
</evidence>
<keyword evidence="19" id="KW-1185">Reference proteome</keyword>
<dbReference type="STRING" id="1196081.A0A364KTK3"/>
<evidence type="ECO:0000256" key="9">
    <source>
        <dbReference type="ARBA" id="ARBA00022694"/>
    </source>
</evidence>
<feature type="coiled-coil region" evidence="15">
    <location>
        <begin position="408"/>
        <end position="442"/>
    </location>
</feature>
<dbReference type="EC" id="2.1.1.211" evidence="3"/>
<feature type="compositionally biased region" description="Polar residues" evidence="16">
    <location>
        <begin position="500"/>
        <end position="511"/>
    </location>
</feature>
<evidence type="ECO:0000256" key="16">
    <source>
        <dbReference type="SAM" id="MobiDB-lite"/>
    </source>
</evidence>
<dbReference type="PANTHER" id="PTHR21210">
    <property type="entry name" value="TRNA (URACIL-O(2)-)-METHYLTRANSFERASE-RELATED"/>
    <property type="match status" value="1"/>
</dbReference>
<feature type="compositionally biased region" description="Basic and acidic residues" evidence="16">
    <location>
        <begin position="778"/>
        <end position="792"/>
    </location>
</feature>
<evidence type="ECO:0000256" key="13">
    <source>
        <dbReference type="ARBA" id="ARBA00047957"/>
    </source>
</evidence>
<dbReference type="Pfam" id="PF07757">
    <property type="entry name" value="AdoMet_MTase"/>
    <property type="match status" value="1"/>
</dbReference>
<evidence type="ECO:0000256" key="7">
    <source>
        <dbReference type="ARBA" id="ARBA00022679"/>
    </source>
</evidence>
<dbReference type="GO" id="GO:0005737">
    <property type="term" value="C:cytoplasm"/>
    <property type="evidence" value="ECO:0007669"/>
    <property type="project" value="UniProtKB-SubCell"/>
</dbReference>
<feature type="region of interest" description="Disordered" evidence="16">
    <location>
        <begin position="183"/>
        <end position="231"/>
    </location>
</feature>
<feature type="region of interest" description="Disordered" evidence="16">
    <location>
        <begin position="1"/>
        <end position="95"/>
    </location>
</feature>
<dbReference type="PANTHER" id="PTHR21210:SF0">
    <property type="entry name" value="TRNA (URACIL-O(2)-)-METHYLTRANSFERASE-RELATED"/>
    <property type="match status" value="1"/>
</dbReference>
<feature type="compositionally biased region" description="Polar residues" evidence="16">
    <location>
        <begin position="209"/>
        <end position="231"/>
    </location>
</feature>
<reference evidence="18 19" key="1">
    <citation type="journal article" date="2017" name="Biotechnol. Biofuels">
        <title>Differential beta-glucosidase expression as a function of carbon source availability in Talaromyces amestolkiae: a genomic and proteomic approach.</title>
        <authorList>
            <person name="de Eugenio L.I."/>
            <person name="Mendez-Liter J.A."/>
            <person name="Nieto-Dominguez M."/>
            <person name="Alonso L."/>
            <person name="Gil-Munoz J."/>
            <person name="Barriuso J."/>
            <person name="Prieto A."/>
            <person name="Martinez M.J."/>
        </authorList>
    </citation>
    <scope>NUCLEOTIDE SEQUENCE [LARGE SCALE GENOMIC DNA]</scope>
    <source>
        <strain evidence="18 19">CIB</strain>
    </source>
</reference>
<sequence>MPRTRTKYIWPPPMLADDNTATPPRADATTPTITNAATSEPRAKKPKLESASSTAQRLTPSGRSTPAQEGYQHQDHSSKGSGKAGEWDPDSGTAPPSLEAVFAAYARIPMDTQIKRYREWRRFGSVHDDYCLLCRKSGPKALVPCSTCSKCFHDECTPPGSLYNEIRQWFCAVCVNRNWHRQPPTLTPPASPSPEPALTTGIDRRSSESSHLQNNRHLSDQQGNVPPTGNSQALSILAEISRSMSRGEERHPPNLSSQPHRFPDVSSPYSPNPSSITLPSISTRPGLAHEFGLPPPAPSPSSHGVVGGGNSILDSHARKSKFATLSSEVDSALWVLYRELESVTSLRQRIGELESEIVKLRQDVSIRDNQLILSRRSISAAHNSNNNGMPGGISQAEIDRLRVQAAKVDEVTRHAESMRAKNEALEKELTDAKAESAAKDKTLNEWKGRLPDNMAVRKKKNPVVSTEKTLKETVVPSASILYEDYRGDENSQDSQDVESEGSTAAKTTSPSPFEEIENGMSEWMTSPDLVRKNLPFTPDVMYNLNNFLLGSPNMNSPHLFRADIWYDSAGELKTPKEKERLVLGAESAAQNQSAVGDENPEYTEAEATKAPHIPGFEVKRTVIRELIPRRPNLDRALKQTCLYYEGVDSASSVQRALYLFIPDIKEDEDVPFYHPKIRGWGFLYDYDSNSSGSSSHMESEPSPYGKGEALSAGYGTLSLHILPFPAAEGFDPFPGRLERILQNLLITHIRLARNTRPTTSAETPDPSDTNSITSKTGKRQEDDSYNPDKDNIIPRHMVQNTYSRLKSTYSQDLCKRWVENTEPAKHVFEDLAITAFLIELWRNMYGVVPPAEEEKEELVGLKEREFPEFVDIACGNGVLVYVLLMEGYRGWGFDARRRKTWSIFPEWVQGNLEEAIYIPEPFVGGFISTPSTTTNVVGDCDSVHQRIQSHNGIRYTTGNFPKKTFVISNHADELTIWTPLLAALASPEEPLPFISIPCCSHALSGAKYRYPPPKKETSKATTTEENTDNNPQTGDLKALRAQKLAASTSLPDSNPNSTAVLNSMYGSLTAKTMSVAAEIGFDVEKTLLRIPSTRNMGVIGGRKSAILKGQGHEQMAVDVETVLRAIDVVVERECARDGGVSAAARIWVERAMGLQKVGKGS</sequence>
<dbReference type="GeneID" id="63792113"/>
<keyword evidence="8" id="KW-0949">S-adenosyl-L-methionine</keyword>
<feature type="region of interest" description="Disordered" evidence="16">
    <location>
        <begin position="1009"/>
        <end position="1035"/>
    </location>
</feature>
<evidence type="ECO:0000256" key="1">
    <source>
        <dbReference type="ARBA" id="ARBA00004496"/>
    </source>
</evidence>
<keyword evidence="11 14" id="KW-0863">Zinc-finger</keyword>
<evidence type="ECO:0000256" key="5">
    <source>
        <dbReference type="ARBA" id="ARBA00022490"/>
    </source>
</evidence>
<evidence type="ECO:0000256" key="11">
    <source>
        <dbReference type="ARBA" id="ARBA00022771"/>
    </source>
</evidence>
<keyword evidence="6" id="KW-0489">Methyltransferase</keyword>
<feature type="compositionally biased region" description="Pro residues" evidence="16">
    <location>
        <begin position="185"/>
        <end position="195"/>
    </location>
</feature>
<accession>A0A364KTK3</accession>
<comment type="catalytic activity">
    <reaction evidence="13">
        <text>uridine(44) in tRNA(Ser) + S-adenosyl-L-methionine = 2'-O-methyluridine(44) in tRNA(Ser) + S-adenosyl-L-homocysteine + H(+)</text>
        <dbReference type="Rhea" id="RHEA:43100"/>
        <dbReference type="Rhea" id="RHEA-COMP:10339"/>
        <dbReference type="Rhea" id="RHEA-COMP:10340"/>
        <dbReference type="ChEBI" id="CHEBI:15378"/>
        <dbReference type="ChEBI" id="CHEBI:57856"/>
        <dbReference type="ChEBI" id="CHEBI:59789"/>
        <dbReference type="ChEBI" id="CHEBI:65315"/>
        <dbReference type="ChEBI" id="CHEBI:74478"/>
        <dbReference type="EC" id="2.1.1.211"/>
    </reaction>
</comment>
<dbReference type="InterPro" id="IPR019786">
    <property type="entry name" value="Zinc_finger_PHD-type_CS"/>
</dbReference>
<feature type="compositionally biased region" description="Low complexity" evidence="16">
    <location>
        <begin position="16"/>
        <end position="34"/>
    </location>
</feature>
<evidence type="ECO:0000259" key="17">
    <source>
        <dbReference type="PROSITE" id="PS50016"/>
    </source>
</evidence>
<dbReference type="GO" id="GO:0141101">
    <property type="term" value="F:tRNA(Ser) (uridine(44)-2'-O-)-methyltransferase activity"/>
    <property type="evidence" value="ECO:0007669"/>
    <property type="project" value="UniProtKB-EC"/>
</dbReference>
<feature type="compositionally biased region" description="Polar residues" evidence="16">
    <location>
        <begin position="267"/>
        <end position="283"/>
    </location>
</feature>
<name>A0A364KTK3_TALAM</name>
<evidence type="ECO:0000256" key="10">
    <source>
        <dbReference type="ARBA" id="ARBA00022723"/>
    </source>
</evidence>
<dbReference type="PROSITE" id="PS01359">
    <property type="entry name" value="ZF_PHD_1"/>
    <property type="match status" value="1"/>
</dbReference>
<dbReference type="AlphaFoldDB" id="A0A364KTK3"/>
<evidence type="ECO:0000256" key="2">
    <source>
        <dbReference type="ARBA" id="ARBA00009056"/>
    </source>
</evidence>
<dbReference type="InterPro" id="IPR019787">
    <property type="entry name" value="Znf_PHD-finger"/>
</dbReference>
<comment type="similarity">
    <text evidence="2">Belongs to the TRM44 family.</text>
</comment>
<keyword evidence="15" id="KW-0175">Coiled coil</keyword>
<keyword evidence="5" id="KW-0963">Cytoplasm</keyword>
<feature type="compositionally biased region" description="Polar residues" evidence="16">
    <location>
        <begin position="50"/>
        <end position="67"/>
    </location>
</feature>
<proteinExistence type="inferred from homology"/>
<evidence type="ECO:0000256" key="3">
    <source>
        <dbReference type="ARBA" id="ARBA00012795"/>
    </source>
</evidence>
<dbReference type="GO" id="GO:0030488">
    <property type="term" value="P:tRNA methylation"/>
    <property type="evidence" value="ECO:0007669"/>
    <property type="project" value="TreeGrafter"/>
</dbReference>
<dbReference type="GO" id="GO:0008270">
    <property type="term" value="F:zinc ion binding"/>
    <property type="evidence" value="ECO:0007669"/>
    <property type="project" value="UniProtKB-KW"/>
</dbReference>
<feature type="compositionally biased region" description="Polar residues" evidence="16">
    <location>
        <begin position="755"/>
        <end position="775"/>
    </location>
</feature>
<dbReference type="SUPFAM" id="SSF57903">
    <property type="entry name" value="FYVE/PHD zinc finger"/>
    <property type="match status" value="1"/>
</dbReference>
<dbReference type="OrthoDB" id="10047021at2759"/>
<organism evidence="18 19">
    <name type="scientific">Talaromyces amestolkiae</name>
    <dbReference type="NCBI Taxonomy" id="1196081"/>
    <lineage>
        <taxon>Eukaryota</taxon>
        <taxon>Fungi</taxon>
        <taxon>Dikarya</taxon>
        <taxon>Ascomycota</taxon>
        <taxon>Pezizomycotina</taxon>
        <taxon>Eurotiomycetes</taxon>
        <taxon>Eurotiomycetidae</taxon>
        <taxon>Eurotiales</taxon>
        <taxon>Trichocomaceae</taxon>
        <taxon>Talaromyces</taxon>
        <taxon>Talaromyces sect. Talaromyces</taxon>
    </lineage>
</organism>
<evidence type="ECO:0000256" key="12">
    <source>
        <dbReference type="ARBA" id="ARBA00022833"/>
    </source>
</evidence>
<dbReference type="EMBL" id="MIKG01000004">
    <property type="protein sequence ID" value="RAO66885.1"/>
    <property type="molecule type" value="Genomic_DNA"/>
</dbReference>
<dbReference type="Gene3D" id="3.30.40.10">
    <property type="entry name" value="Zinc/RING finger domain, C3HC4 (zinc finger)"/>
    <property type="match status" value="1"/>
</dbReference>
<evidence type="ECO:0000256" key="14">
    <source>
        <dbReference type="PROSITE-ProRule" id="PRU00146"/>
    </source>
</evidence>
<comment type="subcellular location">
    <subcellularLocation>
        <location evidence="1">Cytoplasm</location>
    </subcellularLocation>
</comment>
<evidence type="ECO:0000256" key="8">
    <source>
        <dbReference type="ARBA" id="ARBA00022691"/>
    </source>
</evidence>
<keyword evidence="7" id="KW-0808">Transferase</keyword>
<comment type="caution">
    <text evidence="18">The sequence shown here is derived from an EMBL/GenBank/DDBJ whole genome shotgun (WGS) entry which is preliminary data.</text>
</comment>